<reference evidence="3 4" key="1">
    <citation type="submission" date="2017-01" db="EMBL/GenBank/DDBJ databases">
        <title>Novel large sulfur bacteria in the metagenomes of groundwater-fed chemosynthetic microbial mats in the Lake Huron basin.</title>
        <authorList>
            <person name="Sharrar A.M."/>
            <person name="Flood B.E."/>
            <person name="Bailey J.V."/>
            <person name="Jones D.S."/>
            <person name="Biddanda B."/>
            <person name="Ruberg S.A."/>
            <person name="Marcus D.N."/>
            <person name="Dick G.J."/>
        </authorList>
    </citation>
    <scope>NUCLEOTIDE SEQUENCE [LARGE SCALE GENOMIC DNA]</scope>
    <source>
        <strain evidence="3">A7</strain>
    </source>
</reference>
<dbReference type="EMBL" id="MTEI01000007">
    <property type="protein sequence ID" value="OQW87662.1"/>
    <property type="molecule type" value="Genomic_DNA"/>
</dbReference>
<accession>A0A1W9KT89</accession>
<evidence type="ECO:0000256" key="1">
    <source>
        <dbReference type="SAM" id="MobiDB-lite"/>
    </source>
</evidence>
<feature type="region of interest" description="Disordered" evidence="1">
    <location>
        <begin position="89"/>
        <end position="108"/>
    </location>
</feature>
<keyword evidence="2" id="KW-1133">Transmembrane helix</keyword>
<keyword evidence="2" id="KW-0472">Membrane</keyword>
<proteinExistence type="predicted"/>
<sequence length="108" mass="11449">MNQPILFSLQVYGISIVIAMLVAVLIKLMVLVTGRLEHGAAAKAVPQGEVCPVAFGIPDEDVVALSAAIFAVIGPHHILHISPTSRAWSSQGRSAQHTSHAGFQRPPH</sequence>
<name>A0A1W9KT89_9BURK</name>
<feature type="transmembrane region" description="Helical" evidence="2">
    <location>
        <begin position="12"/>
        <end position="33"/>
    </location>
</feature>
<evidence type="ECO:0000256" key="2">
    <source>
        <dbReference type="SAM" id="Phobius"/>
    </source>
</evidence>
<evidence type="ECO:0000313" key="4">
    <source>
        <dbReference type="Proteomes" id="UP000192505"/>
    </source>
</evidence>
<gene>
    <name evidence="3" type="ORF">BWK72_12160</name>
</gene>
<feature type="compositionally biased region" description="Polar residues" evidence="1">
    <location>
        <begin position="89"/>
        <end position="101"/>
    </location>
</feature>
<evidence type="ECO:0000313" key="3">
    <source>
        <dbReference type="EMBL" id="OQW87662.1"/>
    </source>
</evidence>
<protein>
    <submittedName>
        <fullName evidence="3">Uncharacterized protein</fullName>
    </submittedName>
</protein>
<dbReference type="Proteomes" id="UP000192505">
    <property type="component" value="Unassembled WGS sequence"/>
</dbReference>
<dbReference type="AlphaFoldDB" id="A0A1W9KT89"/>
<organism evidence="3 4">
    <name type="scientific">Rhodoferax ferrireducens</name>
    <dbReference type="NCBI Taxonomy" id="192843"/>
    <lineage>
        <taxon>Bacteria</taxon>
        <taxon>Pseudomonadati</taxon>
        <taxon>Pseudomonadota</taxon>
        <taxon>Betaproteobacteria</taxon>
        <taxon>Burkholderiales</taxon>
        <taxon>Comamonadaceae</taxon>
        <taxon>Rhodoferax</taxon>
    </lineage>
</organism>
<comment type="caution">
    <text evidence="3">The sequence shown here is derived from an EMBL/GenBank/DDBJ whole genome shotgun (WGS) entry which is preliminary data.</text>
</comment>
<keyword evidence="2" id="KW-0812">Transmembrane</keyword>